<reference evidence="4" key="1">
    <citation type="submission" date="2017-02" db="UniProtKB">
        <authorList>
            <consortium name="WormBaseParasite"/>
        </authorList>
    </citation>
    <scope>IDENTIFICATION</scope>
</reference>
<proteinExistence type="predicted"/>
<feature type="signal peptide" evidence="1">
    <location>
        <begin position="1"/>
        <end position="25"/>
    </location>
</feature>
<sequence length="142" mass="15935">MCILKLPHSSFLPILLSTLCIYAGASDSNIDDVESLRSLLFAPNSGEVIAAFESFQSSVCSPADERFQRQCFSELPADRYEVLEGSPVRMRCRVSWQSGKAQWRAHNTLLGTCHIRLLYQTRSGSVGSCDPHRSAFKIRFNF</sequence>
<dbReference type="AlphaFoldDB" id="A0A0R3WI55"/>
<name>A0A0R3WI55_HYDTA</name>
<feature type="chain" id="PRO_5043132802" evidence="1">
    <location>
        <begin position="26"/>
        <end position="142"/>
    </location>
</feature>
<evidence type="ECO:0000313" key="4">
    <source>
        <dbReference type="WBParaSite" id="TTAC_0000025901-mRNA-1"/>
    </source>
</evidence>
<evidence type="ECO:0000313" key="3">
    <source>
        <dbReference type="Proteomes" id="UP000274429"/>
    </source>
</evidence>
<reference evidence="2 3" key="2">
    <citation type="submission" date="2018-11" db="EMBL/GenBank/DDBJ databases">
        <authorList>
            <consortium name="Pathogen Informatics"/>
        </authorList>
    </citation>
    <scope>NUCLEOTIDE SEQUENCE [LARGE SCALE GENOMIC DNA]</scope>
</reference>
<dbReference type="WBParaSite" id="TTAC_0000025901-mRNA-1">
    <property type="protein sequence ID" value="TTAC_0000025901-mRNA-1"/>
    <property type="gene ID" value="TTAC_0000025901"/>
</dbReference>
<dbReference type="OrthoDB" id="6283281at2759"/>
<dbReference type="EMBL" id="UYWX01000018">
    <property type="protein sequence ID" value="VDM16163.1"/>
    <property type="molecule type" value="Genomic_DNA"/>
</dbReference>
<accession>A0A0R3WI55</accession>
<evidence type="ECO:0000313" key="2">
    <source>
        <dbReference type="EMBL" id="VDM16163.1"/>
    </source>
</evidence>
<keyword evidence="1" id="KW-0732">Signal</keyword>
<organism evidence="4">
    <name type="scientific">Hydatigena taeniaeformis</name>
    <name type="common">Feline tapeworm</name>
    <name type="synonym">Taenia taeniaeformis</name>
    <dbReference type="NCBI Taxonomy" id="6205"/>
    <lineage>
        <taxon>Eukaryota</taxon>
        <taxon>Metazoa</taxon>
        <taxon>Spiralia</taxon>
        <taxon>Lophotrochozoa</taxon>
        <taxon>Platyhelminthes</taxon>
        <taxon>Cestoda</taxon>
        <taxon>Eucestoda</taxon>
        <taxon>Cyclophyllidea</taxon>
        <taxon>Taeniidae</taxon>
        <taxon>Hydatigera</taxon>
    </lineage>
</organism>
<evidence type="ECO:0000256" key="1">
    <source>
        <dbReference type="SAM" id="SignalP"/>
    </source>
</evidence>
<protein>
    <submittedName>
        <fullName evidence="4">Ig-like domain-containing protein</fullName>
    </submittedName>
</protein>
<gene>
    <name evidence="2" type="ORF">TTAC_LOCUS260</name>
</gene>
<dbReference type="Proteomes" id="UP000274429">
    <property type="component" value="Unassembled WGS sequence"/>
</dbReference>
<keyword evidence="3" id="KW-1185">Reference proteome</keyword>